<keyword evidence="1" id="KW-1133">Transmembrane helix</keyword>
<dbReference type="Proteomes" id="UP001628156">
    <property type="component" value="Unassembled WGS sequence"/>
</dbReference>
<gene>
    <name evidence="2" type="ORF">ENUP19_0161G0059</name>
</gene>
<name>A0ABQ0DLS8_9EUKA</name>
<evidence type="ECO:0000256" key="1">
    <source>
        <dbReference type="SAM" id="Phobius"/>
    </source>
</evidence>
<proteinExistence type="predicted"/>
<feature type="transmembrane region" description="Helical" evidence="1">
    <location>
        <begin position="36"/>
        <end position="60"/>
    </location>
</feature>
<reference evidence="2 3" key="1">
    <citation type="journal article" date="2019" name="PLoS Negl. Trop. Dis.">
        <title>Whole genome sequencing of Entamoeba nuttalli reveals mammalian host-related molecular signatures and a novel octapeptide-repeat surface protein.</title>
        <authorList>
            <person name="Tanaka M."/>
            <person name="Makiuchi T."/>
            <person name="Komiyama T."/>
            <person name="Shiina T."/>
            <person name="Osaki K."/>
            <person name="Tachibana H."/>
        </authorList>
    </citation>
    <scope>NUCLEOTIDE SEQUENCE [LARGE SCALE GENOMIC DNA]</scope>
    <source>
        <strain evidence="2 3">P19-061405</strain>
    </source>
</reference>
<protein>
    <submittedName>
        <fullName evidence="2">Uncharacterized protein</fullName>
    </submittedName>
</protein>
<comment type="caution">
    <text evidence="2">The sequence shown here is derived from an EMBL/GenBank/DDBJ whole genome shotgun (WGS) entry which is preliminary data.</text>
</comment>
<organism evidence="2 3">
    <name type="scientific">Entamoeba nuttalli</name>
    <dbReference type="NCBI Taxonomy" id="412467"/>
    <lineage>
        <taxon>Eukaryota</taxon>
        <taxon>Amoebozoa</taxon>
        <taxon>Evosea</taxon>
        <taxon>Archamoebae</taxon>
        <taxon>Mastigamoebida</taxon>
        <taxon>Entamoebidae</taxon>
        <taxon>Entamoeba</taxon>
    </lineage>
</organism>
<evidence type="ECO:0000313" key="2">
    <source>
        <dbReference type="EMBL" id="GAB1223800.1"/>
    </source>
</evidence>
<accession>A0ABQ0DLS8</accession>
<keyword evidence="1" id="KW-0812">Transmembrane</keyword>
<evidence type="ECO:0000313" key="3">
    <source>
        <dbReference type="Proteomes" id="UP001628156"/>
    </source>
</evidence>
<dbReference type="EMBL" id="BAAFRS010000161">
    <property type="protein sequence ID" value="GAB1223800.1"/>
    <property type="molecule type" value="Genomic_DNA"/>
</dbReference>
<keyword evidence="3" id="KW-1185">Reference proteome</keyword>
<sequence>MYDFMKVSLLFQSSDLVLIDSSEEPTNKSENITWEWILYIIFWGLLLFYFICFIIGSIVIQIIRRKQKYIDFGSDEEIYSFSSLSLNSSPEDECNTK</sequence>
<keyword evidence="1" id="KW-0472">Membrane</keyword>